<organism evidence="1 2">
    <name type="scientific">Candidatus Epulonipiscium fishelsonii</name>
    <dbReference type="NCBI Taxonomy" id="77094"/>
    <lineage>
        <taxon>Bacteria</taxon>
        <taxon>Bacillati</taxon>
        <taxon>Bacillota</taxon>
        <taxon>Clostridia</taxon>
        <taxon>Lachnospirales</taxon>
        <taxon>Lachnospiraceae</taxon>
        <taxon>Candidatus Epulonipiscium</taxon>
    </lineage>
</organism>
<name>A0ACC8XCH4_9FIRM</name>
<reference evidence="1" key="1">
    <citation type="submission" date="2016-08" db="EMBL/GenBank/DDBJ databases">
        <authorList>
            <person name="Ngugi D.K."/>
            <person name="Miyake S."/>
            <person name="Stingl U."/>
        </authorList>
    </citation>
    <scope>NUCLEOTIDE SEQUENCE</scope>
    <source>
        <strain evidence="1">SCG-B11WGA-EpuloA1</strain>
    </source>
</reference>
<dbReference type="EMBL" id="LJDB01000047">
    <property type="protein sequence ID" value="ONI40645.1"/>
    <property type="molecule type" value="Genomic_DNA"/>
</dbReference>
<dbReference type="Proteomes" id="UP000188605">
    <property type="component" value="Unassembled WGS sequence"/>
</dbReference>
<evidence type="ECO:0000313" key="1">
    <source>
        <dbReference type="EMBL" id="ONI40645.1"/>
    </source>
</evidence>
<comment type="caution">
    <text evidence="1">The sequence shown here is derived from an EMBL/GenBank/DDBJ whole genome shotgun (WGS) entry which is preliminary data.</text>
</comment>
<proteinExistence type="predicted"/>
<sequence length="386" mass="43287">MKPLEGMLVLDFAQYLAGPSAALRLADLGARVVKIERPQGGDNGRRLVFKNLVSDNDGVLFHTINRNKESFTADLKNPEDVEVVKQLIKKADVLIENFRPGIMDKLGLGYDEVKKINKRIVYGTVSGYGVDGPWVKRPGQDLMLQSLSGLAWMTGSQDDLPLPIALAMADTYSGIHLVQGILSCLYRRFKTGEGGKVEVSLLESILDLQFEFIATYINDNYTLPKRAKVNNAHVYLPAPYGIYTTKDSYIALAMGSLATLGEVLQIPELSNYNDDKSRFEKRDEIKLLIQEKLNTDTTANWIKKLKEVNYWCSEVLNWKEVINHPAFTSLDMLINVGRPGHRDIITTRCPIRVDGETYKSNKWAPALGEDTEKIMKEYGLKKGGQN</sequence>
<gene>
    <name evidence="1" type="ORF">AN396_05550</name>
</gene>
<accession>A0ACC8XCH4</accession>
<evidence type="ECO:0000313" key="2">
    <source>
        <dbReference type="Proteomes" id="UP000188605"/>
    </source>
</evidence>
<keyword evidence="2" id="KW-1185">Reference proteome</keyword>
<protein>
    <submittedName>
        <fullName evidence="1">Carnitine dehydratase</fullName>
    </submittedName>
</protein>